<gene>
    <name evidence="1" type="ORF">SKAU_G00170190</name>
</gene>
<comment type="caution">
    <text evidence="1">The sequence shown here is derived from an EMBL/GenBank/DDBJ whole genome shotgun (WGS) entry which is preliminary data.</text>
</comment>
<dbReference type="AlphaFoldDB" id="A0A9Q1IYI1"/>
<organism evidence="1 2">
    <name type="scientific">Synaphobranchus kaupii</name>
    <name type="common">Kaup's arrowtooth eel</name>
    <dbReference type="NCBI Taxonomy" id="118154"/>
    <lineage>
        <taxon>Eukaryota</taxon>
        <taxon>Metazoa</taxon>
        <taxon>Chordata</taxon>
        <taxon>Craniata</taxon>
        <taxon>Vertebrata</taxon>
        <taxon>Euteleostomi</taxon>
        <taxon>Actinopterygii</taxon>
        <taxon>Neopterygii</taxon>
        <taxon>Teleostei</taxon>
        <taxon>Anguilliformes</taxon>
        <taxon>Synaphobranchidae</taxon>
        <taxon>Synaphobranchus</taxon>
    </lineage>
</organism>
<proteinExistence type="predicted"/>
<accession>A0A9Q1IYI1</accession>
<dbReference type="Proteomes" id="UP001152622">
    <property type="component" value="Chromosome 5"/>
</dbReference>
<evidence type="ECO:0000313" key="1">
    <source>
        <dbReference type="EMBL" id="KAJ8360494.1"/>
    </source>
</evidence>
<keyword evidence="2" id="KW-1185">Reference proteome</keyword>
<name>A0A9Q1IYI1_SYNKA</name>
<dbReference type="EMBL" id="JAINUF010000005">
    <property type="protein sequence ID" value="KAJ8360494.1"/>
    <property type="molecule type" value="Genomic_DNA"/>
</dbReference>
<sequence length="81" mass="8844">MWNFGRSWPSPRINTIPSLSVPLFRITLSPSAVLSSQEPQDTGVRFGDPILKMPAEGELTVWEVLPVGEELPSSGMAGIQH</sequence>
<protein>
    <submittedName>
        <fullName evidence="1">Uncharacterized protein</fullName>
    </submittedName>
</protein>
<evidence type="ECO:0000313" key="2">
    <source>
        <dbReference type="Proteomes" id="UP001152622"/>
    </source>
</evidence>
<reference evidence="1" key="1">
    <citation type="journal article" date="2023" name="Science">
        <title>Genome structures resolve the early diversification of teleost fishes.</title>
        <authorList>
            <person name="Parey E."/>
            <person name="Louis A."/>
            <person name="Montfort J."/>
            <person name="Bouchez O."/>
            <person name="Roques C."/>
            <person name="Iampietro C."/>
            <person name="Lluch J."/>
            <person name="Castinel A."/>
            <person name="Donnadieu C."/>
            <person name="Desvignes T."/>
            <person name="Floi Bucao C."/>
            <person name="Jouanno E."/>
            <person name="Wen M."/>
            <person name="Mejri S."/>
            <person name="Dirks R."/>
            <person name="Jansen H."/>
            <person name="Henkel C."/>
            <person name="Chen W.J."/>
            <person name="Zahm M."/>
            <person name="Cabau C."/>
            <person name="Klopp C."/>
            <person name="Thompson A.W."/>
            <person name="Robinson-Rechavi M."/>
            <person name="Braasch I."/>
            <person name="Lecointre G."/>
            <person name="Bobe J."/>
            <person name="Postlethwait J.H."/>
            <person name="Berthelot C."/>
            <person name="Roest Crollius H."/>
            <person name="Guiguen Y."/>
        </authorList>
    </citation>
    <scope>NUCLEOTIDE SEQUENCE</scope>
    <source>
        <strain evidence="1">WJC10195</strain>
    </source>
</reference>